<protein>
    <submittedName>
        <fullName evidence="2">Uncharacterized protein</fullName>
    </submittedName>
</protein>
<dbReference type="Proteomes" id="UP001141327">
    <property type="component" value="Unassembled WGS sequence"/>
</dbReference>
<keyword evidence="1" id="KW-0732">Signal</keyword>
<feature type="chain" id="PRO_5046143174" evidence="1">
    <location>
        <begin position="19"/>
        <end position="161"/>
    </location>
</feature>
<evidence type="ECO:0000256" key="1">
    <source>
        <dbReference type="SAM" id="SignalP"/>
    </source>
</evidence>
<organism evidence="2 3">
    <name type="scientific">Paratrimastix pyriformis</name>
    <dbReference type="NCBI Taxonomy" id="342808"/>
    <lineage>
        <taxon>Eukaryota</taxon>
        <taxon>Metamonada</taxon>
        <taxon>Preaxostyla</taxon>
        <taxon>Paratrimastigidae</taxon>
        <taxon>Paratrimastix</taxon>
    </lineage>
</organism>
<sequence length="161" mass="18341">MRFGIVVVFAALCGLAMARPERVGEHDWRSCHNFPVLNETCIEVFLNEQSLNVSIRLIVNNHTVFEEDLSATHLCLDDTELIKLIELVPALAPYKKLIDEIVKVRKFIPAEVFSVCLDVEDLEITKKFAKGCVDMDIVLMCWEKKCLWKGTEPMGCFNIPL</sequence>
<keyword evidence="3" id="KW-1185">Reference proteome</keyword>
<feature type="signal peptide" evidence="1">
    <location>
        <begin position="1"/>
        <end position="18"/>
    </location>
</feature>
<proteinExistence type="predicted"/>
<dbReference type="EMBL" id="JAPMOS010000007">
    <property type="protein sequence ID" value="KAJ4461579.1"/>
    <property type="molecule type" value="Genomic_DNA"/>
</dbReference>
<evidence type="ECO:0000313" key="3">
    <source>
        <dbReference type="Proteomes" id="UP001141327"/>
    </source>
</evidence>
<accession>A0ABQ8UR15</accession>
<comment type="caution">
    <text evidence="2">The sequence shown here is derived from an EMBL/GenBank/DDBJ whole genome shotgun (WGS) entry which is preliminary data.</text>
</comment>
<name>A0ABQ8UR15_9EUKA</name>
<gene>
    <name evidence="2" type="ORF">PAPYR_2178</name>
</gene>
<evidence type="ECO:0000313" key="2">
    <source>
        <dbReference type="EMBL" id="KAJ4461579.1"/>
    </source>
</evidence>
<reference evidence="2" key="1">
    <citation type="journal article" date="2022" name="bioRxiv">
        <title>Genomics of Preaxostyla Flagellates Illuminates Evolutionary Transitions and the Path Towards Mitochondrial Loss.</title>
        <authorList>
            <person name="Novak L.V.F."/>
            <person name="Treitli S.C."/>
            <person name="Pyrih J."/>
            <person name="Halakuc P."/>
            <person name="Pipaliya S.V."/>
            <person name="Vacek V."/>
            <person name="Brzon O."/>
            <person name="Soukal P."/>
            <person name="Eme L."/>
            <person name="Dacks J.B."/>
            <person name="Karnkowska A."/>
            <person name="Elias M."/>
            <person name="Hampl V."/>
        </authorList>
    </citation>
    <scope>NUCLEOTIDE SEQUENCE</scope>
    <source>
        <strain evidence="2">RCP-MX</strain>
    </source>
</reference>